<reference evidence="1" key="2">
    <citation type="journal article" date="2015" name="Data Brief">
        <title>Shoot transcriptome of the giant reed, Arundo donax.</title>
        <authorList>
            <person name="Barrero R.A."/>
            <person name="Guerrero F.D."/>
            <person name="Moolhuijzen P."/>
            <person name="Goolsby J.A."/>
            <person name="Tidwell J."/>
            <person name="Bellgard S.E."/>
            <person name="Bellgard M.I."/>
        </authorList>
    </citation>
    <scope>NUCLEOTIDE SEQUENCE</scope>
    <source>
        <tissue evidence="1">Shoot tissue taken approximately 20 cm above the soil surface</tissue>
    </source>
</reference>
<accession>A0A0A8ZLC7</accession>
<reference evidence="1" key="1">
    <citation type="submission" date="2014-09" db="EMBL/GenBank/DDBJ databases">
        <authorList>
            <person name="Magalhaes I.L.F."/>
            <person name="Oliveira U."/>
            <person name="Santos F.R."/>
            <person name="Vidigal T.H.D.A."/>
            <person name="Brescovit A.D."/>
            <person name="Santos A.J."/>
        </authorList>
    </citation>
    <scope>NUCLEOTIDE SEQUENCE</scope>
    <source>
        <tissue evidence="1">Shoot tissue taken approximately 20 cm above the soil surface</tissue>
    </source>
</reference>
<protein>
    <submittedName>
        <fullName evidence="1">Uncharacterized protein</fullName>
    </submittedName>
</protein>
<sequence>MQTFFQATNDLPLAFMSIPLHKQYFLALSMLSMTVACSLREHIA</sequence>
<dbReference type="AlphaFoldDB" id="A0A0A8ZLC7"/>
<proteinExistence type="predicted"/>
<organism evidence="1">
    <name type="scientific">Arundo donax</name>
    <name type="common">Giant reed</name>
    <name type="synonym">Donax arundinaceus</name>
    <dbReference type="NCBI Taxonomy" id="35708"/>
    <lineage>
        <taxon>Eukaryota</taxon>
        <taxon>Viridiplantae</taxon>
        <taxon>Streptophyta</taxon>
        <taxon>Embryophyta</taxon>
        <taxon>Tracheophyta</taxon>
        <taxon>Spermatophyta</taxon>
        <taxon>Magnoliopsida</taxon>
        <taxon>Liliopsida</taxon>
        <taxon>Poales</taxon>
        <taxon>Poaceae</taxon>
        <taxon>PACMAD clade</taxon>
        <taxon>Arundinoideae</taxon>
        <taxon>Arundineae</taxon>
        <taxon>Arundo</taxon>
    </lineage>
</organism>
<name>A0A0A8ZLC7_ARUDO</name>
<dbReference type="EMBL" id="GBRH01262263">
    <property type="protein sequence ID" value="JAD35632.1"/>
    <property type="molecule type" value="Transcribed_RNA"/>
</dbReference>
<evidence type="ECO:0000313" key="1">
    <source>
        <dbReference type="EMBL" id="JAD35632.1"/>
    </source>
</evidence>